<gene>
    <name evidence="5" type="ORF">AWN90_15795</name>
</gene>
<evidence type="ECO:0000256" key="2">
    <source>
        <dbReference type="ARBA" id="ARBA00006411"/>
    </source>
</evidence>
<proteinExistence type="inferred from homology"/>
<evidence type="ECO:0000313" key="5">
    <source>
        <dbReference type="EMBL" id="KZM69178.1"/>
    </source>
</evidence>
<keyword evidence="4" id="KW-0143">Chaperone</keyword>
<name>A0A161X813_9NOCA</name>
<keyword evidence="6" id="KW-1185">Reference proteome</keyword>
<evidence type="ECO:0000313" key="6">
    <source>
        <dbReference type="Proteomes" id="UP000076512"/>
    </source>
</evidence>
<comment type="similarity">
    <text evidence="2">Belongs to the EspG family.</text>
</comment>
<evidence type="ECO:0008006" key="7">
    <source>
        <dbReference type="Google" id="ProtNLM"/>
    </source>
</evidence>
<dbReference type="STRING" id="455432.AWN90_15795"/>
<evidence type="ECO:0000256" key="4">
    <source>
        <dbReference type="ARBA" id="ARBA00023186"/>
    </source>
</evidence>
<dbReference type="RefSeq" id="WP_067581420.1">
    <property type="nucleotide sequence ID" value="NZ_JABMCZ010000002.1"/>
</dbReference>
<dbReference type="Pfam" id="PF14011">
    <property type="entry name" value="ESX-1_EspG"/>
    <property type="match status" value="1"/>
</dbReference>
<dbReference type="AlphaFoldDB" id="A0A161X813"/>
<dbReference type="InterPro" id="IPR025734">
    <property type="entry name" value="EspG"/>
</dbReference>
<comment type="caution">
    <text evidence="5">The sequence shown here is derived from an EMBL/GenBank/DDBJ whole genome shotgun (WGS) entry which is preliminary data.</text>
</comment>
<comment type="subcellular location">
    <subcellularLocation>
        <location evidence="1">Cytoplasm</location>
    </subcellularLocation>
</comment>
<sequence length="261" mass="28721">MNRTWRFTDIEFFVLWDSLREGPLPPPLVFTSRTPLHDDFVRELVETQDALRSRVDSSFDEVLEVLLHPDIKIVVDGWDGADADDPKRCVRQYAARRGDRGYVVTQLPGETIWHSGGFVITETEAIALADAVVAALPEAEPGRQSGIVLADADGGDELDYSYGRSAVADSFEESAPGRAARFLRAPAVTIGTIAVVQGWSRFGPRGIVRREIGWRDIEDDGRYAIAPDTSSAVVGVTPDRLRTMINTEIAVVVGAIKDERI</sequence>
<reference evidence="5 6" key="1">
    <citation type="submission" date="2016-04" db="EMBL/GenBank/DDBJ databases">
        <authorList>
            <person name="Evans L.H."/>
            <person name="Alamgir A."/>
            <person name="Owens N."/>
            <person name="Weber N.D."/>
            <person name="Virtaneva K."/>
            <person name="Barbian K."/>
            <person name="Babar A."/>
            <person name="Rosenke K."/>
        </authorList>
    </citation>
    <scope>NUCLEOTIDE SEQUENCE [LARGE SCALE GENOMIC DNA]</scope>
    <source>
        <strain evidence="5 6">IFM 0406</strain>
    </source>
</reference>
<evidence type="ECO:0000256" key="3">
    <source>
        <dbReference type="ARBA" id="ARBA00022490"/>
    </source>
</evidence>
<protein>
    <recommendedName>
        <fullName evidence="7">ESX secretion-associated protein EspG</fullName>
    </recommendedName>
</protein>
<evidence type="ECO:0000256" key="1">
    <source>
        <dbReference type="ARBA" id="ARBA00004496"/>
    </source>
</evidence>
<dbReference type="EMBL" id="LWGR01000021">
    <property type="protein sequence ID" value="KZM69178.1"/>
    <property type="molecule type" value="Genomic_DNA"/>
</dbReference>
<keyword evidence="3" id="KW-0963">Cytoplasm</keyword>
<dbReference type="Proteomes" id="UP000076512">
    <property type="component" value="Unassembled WGS sequence"/>
</dbReference>
<dbReference type="OrthoDB" id="4561431at2"/>
<accession>A0A161X813</accession>
<organism evidence="5 6">
    <name type="scientific">Nocardia terpenica</name>
    <dbReference type="NCBI Taxonomy" id="455432"/>
    <lineage>
        <taxon>Bacteria</taxon>
        <taxon>Bacillati</taxon>
        <taxon>Actinomycetota</taxon>
        <taxon>Actinomycetes</taxon>
        <taxon>Mycobacteriales</taxon>
        <taxon>Nocardiaceae</taxon>
        <taxon>Nocardia</taxon>
    </lineage>
</organism>